<name>A0ABU5T8X6_9MICC</name>
<comment type="caution">
    <text evidence="1">The sequence shown here is derived from an EMBL/GenBank/DDBJ whole genome shotgun (WGS) entry which is preliminary data.</text>
</comment>
<gene>
    <name evidence="1" type="ORF">SPF06_14980</name>
</gene>
<sequence length="116" mass="11760">MSAVHIEHKRLLSAADGAAQAAADSFTLADAAQAQGLPAAALGTDRVRSVVNTYLARDVAAARLEGLAVEGATGSPDARSAQVTLSAVARLPLIGMVMPDGVPIQATSTARARLTR</sequence>
<keyword evidence="2" id="KW-1185">Reference proteome</keyword>
<protein>
    <submittedName>
        <fullName evidence="1">Uncharacterized protein</fullName>
    </submittedName>
</protein>
<accession>A0ABU5T8X6</accession>
<reference evidence="1 2" key="1">
    <citation type="submission" date="2023-12" db="EMBL/GenBank/DDBJ databases">
        <title>Sinomonas terricola sp. nov, isolated from litchi orchard soil in Guangdong, PR China.</title>
        <authorList>
            <person name="Jiaxin W."/>
            <person name="Yang Z."/>
            <person name="Honghui Z."/>
        </authorList>
    </citation>
    <scope>NUCLEOTIDE SEQUENCE [LARGE SCALE GENOMIC DNA]</scope>
    <source>
        <strain evidence="1 2">JGH33</strain>
    </source>
</reference>
<evidence type="ECO:0000313" key="1">
    <source>
        <dbReference type="EMBL" id="MEA5456038.1"/>
    </source>
</evidence>
<proteinExistence type="predicted"/>
<dbReference type="Proteomes" id="UP001304769">
    <property type="component" value="Unassembled WGS sequence"/>
</dbReference>
<evidence type="ECO:0000313" key="2">
    <source>
        <dbReference type="Proteomes" id="UP001304769"/>
    </source>
</evidence>
<dbReference type="EMBL" id="JAYGGQ010000012">
    <property type="protein sequence ID" value="MEA5456038.1"/>
    <property type="molecule type" value="Genomic_DNA"/>
</dbReference>
<organism evidence="1 2">
    <name type="scientific">Sinomonas terricola</name>
    <dbReference type="NCBI Taxonomy" id="3110330"/>
    <lineage>
        <taxon>Bacteria</taxon>
        <taxon>Bacillati</taxon>
        <taxon>Actinomycetota</taxon>
        <taxon>Actinomycetes</taxon>
        <taxon>Micrococcales</taxon>
        <taxon>Micrococcaceae</taxon>
        <taxon>Sinomonas</taxon>
    </lineage>
</organism>